<protein>
    <recommendedName>
        <fullName evidence="3">Lcl C-terminal domain-containing protein</fullName>
    </recommendedName>
</protein>
<feature type="chain" id="PRO_5012802086" description="Lcl C-terminal domain-containing protein" evidence="2">
    <location>
        <begin position="23"/>
        <end position="517"/>
    </location>
</feature>
<dbReference type="InterPro" id="IPR011460">
    <property type="entry name" value="Lcl_C"/>
</dbReference>
<evidence type="ECO:0000259" key="3">
    <source>
        <dbReference type="Pfam" id="PF07603"/>
    </source>
</evidence>
<evidence type="ECO:0000256" key="2">
    <source>
        <dbReference type="SAM" id="SignalP"/>
    </source>
</evidence>
<organism evidence="4 5">
    <name type="scientific">Magnetofaba australis IT-1</name>
    <dbReference type="NCBI Taxonomy" id="1434232"/>
    <lineage>
        <taxon>Bacteria</taxon>
        <taxon>Pseudomonadati</taxon>
        <taxon>Pseudomonadota</taxon>
        <taxon>Magnetococcia</taxon>
        <taxon>Magnetococcales</taxon>
        <taxon>Magnetococcaceae</taxon>
        <taxon>Magnetofaba</taxon>
    </lineage>
</organism>
<gene>
    <name evidence="4" type="ORF">MAIT1_03526</name>
</gene>
<feature type="domain" description="Lcl C-terminal" evidence="3">
    <location>
        <begin position="217"/>
        <end position="348"/>
    </location>
</feature>
<feature type="signal peptide" evidence="2">
    <location>
        <begin position="1"/>
        <end position="22"/>
    </location>
</feature>
<name>A0A1Y2K7L3_9PROT</name>
<evidence type="ECO:0000313" key="5">
    <source>
        <dbReference type="Proteomes" id="UP000194003"/>
    </source>
</evidence>
<feature type="compositionally biased region" description="Gly residues" evidence="1">
    <location>
        <begin position="109"/>
        <end position="119"/>
    </location>
</feature>
<dbReference type="STRING" id="1434232.MAIT1_03526"/>
<keyword evidence="2" id="KW-0732">Signal</keyword>
<dbReference type="Proteomes" id="UP000194003">
    <property type="component" value="Unassembled WGS sequence"/>
</dbReference>
<dbReference type="AlphaFoldDB" id="A0A1Y2K7L3"/>
<evidence type="ECO:0000256" key="1">
    <source>
        <dbReference type="SAM" id="MobiDB-lite"/>
    </source>
</evidence>
<feature type="region of interest" description="Disordered" evidence="1">
    <location>
        <begin position="476"/>
        <end position="500"/>
    </location>
</feature>
<feature type="region of interest" description="Disordered" evidence="1">
    <location>
        <begin position="26"/>
        <end position="68"/>
    </location>
</feature>
<dbReference type="PANTHER" id="PTHR35812:SF1">
    <property type="entry name" value="LIPOPROTEIN"/>
    <property type="match status" value="1"/>
</dbReference>
<accession>A0A1Y2K7L3</accession>
<feature type="compositionally biased region" description="Gly residues" evidence="1">
    <location>
        <begin position="145"/>
        <end position="154"/>
    </location>
</feature>
<reference evidence="4 5" key="1">
    <citation type="journal article" date="2016" name="BMC Genomics">
        <title>Combined genomic and structural analyses of a cultured magnetotactic bacterium reveals its niche adaptation to a dynamic environment.</title>
        <authorList>
            <person name="Araujo A.C."/>
            <person name="Morillo V."/>
            <person name="Cypriano J."/>
            <person name="Teixeira L.C."/>
            <person name="Leao P."/>
            <person name="Lyra S."/>
            <person name="Almeida L.G."/>
            <person name="Bazylinski D.A."/>
            <person name="Vasconcellos A.T."/>
            <person name="Abreu F."/>
            <person name="Lins U."/>
        </authorList>
    </citation>
    <scope>NUCLEOTIDE SEQUENCE [LARGE SCALE GENOMIC DNA]</scope>
    <source>
        <strain evidence="4 5">IT-1</strain>
    </source>
</reference>
<dbReference type="EMBL" id="LVJN01000018">
    <property type="protein sequence ID" value="OSM05348.1"/>
    <property type="molecule type" value="Genomic_DNA"/>
</dbReference>
<keyword evidence="5" id="KW-1185">Reference proteome</keyword>
<dbReference type="OrthoDB" id="9793251at2"/>
<evidence type="ECO:0000313" key="4">
    <source>
        <dbReference type="EMBL" id="OSM05348.1"/>
    </source>
</evidence>
<dbReference type="RefSeq" id="WP_085441967.1">
    <property type="nucleotide sequence ID" value="NZ_LVJN01000018.1"/>
</dbReference>
<feature type="region of interest" description="Disordered" evidence="1">
    <location>
        <begin position="103"/>
        <end position="163"/>
    </location>
</feature>
<sequence length="517" mass="55299">MKSTTLAALLLATALTASSGMAQMNTEFSGSNNGPLGPMGAPGQFSGQMSQGGPPGGGPPPEAFSACADRQQGAACQVTTPHGKLDGQCRPDRFGGAGLVCVPNSHRGGPPGMNSGGQPGAAPNMANGFSRPPGNFARGQSRRPQGGGAPGGRPQGYTPRAADPNAIATHNRLPDSGQITCFDARRVIDCPKPGEPFFGQDGNYAGRAMAYESAGAGAVRDLATGLTWESAHHAQRLHYPQAQQRCAQLSLAGRDDWRLPTIRELFSISHWAGYTGGRPFLDSSAFEIKPPSWRELANDPYATHSPEMMGQTWSATAYPGRVMNRGGHNFFFNFLDGRIKSAPRNGPVALFSRCVSGPVWGENDFVAHKDGVVTDRAFGLMWQQKDDGHTRNWGDALAYCENLTLASHNDWRLPNVRELQSLVDYSRANLALDTQFFTQRDPSGWFWSSTTHGDSPSEATYLCFGQCVSTQGIDVHGAGAQRSDPKSGDPTRWSSGRGGQQDAVRIVNYARCVRDAN</sequence>
<dbReference type="Pfam" id="PF07603">
    <property type="entry name" value="Lcl_C"/>
    <property type="match status" value="2"/>
</dbReference>
<comment type="caution">
    <text evidence="4">The sequence shown here is derived from an EMBL/GenBank/DDBJ whole genome shotgun (WGS) entry which is preliminary data.</text>
</comment>
<dbReference type="PANTHER" id="PTHR35812">
    <property type="entry name" value="LIPOPROTEIN"/>
    <property type="match status" value="1"/>
</dbReference>
<proteinExistence type="predicted"/>
<feature type="domain" description="Lcl C-terminal" evidence="3">
    <location>
        <begin position="371"/>
        <end position="466"/>
    </location>
</feature>